<keyword evidence="1" id="KW-0812">Transmembrane</keyword>
<evidence type="ECO:0000256" key="1">
    <source>
        <dbReference type="SAM" id="Phobius"/>
    </source>
</evidence>
<name>A0A4S2FWY0_9BACT</name>
<organism evidence="2 3">
    <name type="scientific">Muribaculum intestinale</name>
    <dbReference type="NCBI Taxonomy" id="1796646"/>
    <lineage>
        <taxon>Bacteria</taxon>
        <taxon>Pseudomonadati</taxon>
        <taxon>Bacteroidota</taxon>
        <taxon>Bacteroidia</taxon>
        <taxon>Bacteroidales</taxon>
        <taxon>Muribaculaceae</taxon>
        <taxon>Muribaculum</taxon>
    </lineage>
</organism>
<feature type="transmembrane region" description="Helical" evidence="1">
    <location>
        <begin position="83"/>
        <end position="103"/>
    </location>
</feature>
<feature type="transmembrane region" description="Helical" evidence="1">
    <location>
        <begin position="43"/>
        <end position="62"/>
    </location>
</feature>
<evidence type="ECO:0000313" key="3">
    <source>
        <dbReference type="Proteomes" id="UP000306630"/>
    </source>
</evidence>
<dbReference type="AlphaFoldDB" id="A0A4S2FWY0"/>
<keyword evidence="1" id="KW-0472">Membrane</keyword>
<feature type="transmembrane region" description="Helical" evidence="1">
    <location>
        <begin position="12"/>
        <end position="31"/>
    </location>
</feature>
<evidence type="ECO:0000313" key="2">
    <source>
        <dbReference type="EMBL" id="TGY73945.1"/>
    </source>
</evidence>
<sequence>MRYEIYERIRNLAAFVGVTLVGYDLLKYVVYVGDSLEEEVLRFVGWLFICGIASRGGVFLNGNGRPGVFAIRIFREPFLRRNVAVEGIFAAYMGYLTWMAVRFGEMPRIIGFAVLFLVIGVDTVVRLRMSRK</sequence>
<comment type="caution">
    <text evidence="2">The sequence shown here is derived from an EMBL/GenBank/DDBJ whole genome shotgun (WGS) entry which is preliminary data.</text>
</comment>
<proteinExistence type="predicted"/>
<feature type="transmembrane region" description="Helical" evidence="1">
    <location>
        <begin position="109"/>
        <end position="127"/>
    </location>
</feature>
<gene>
    <name evidence="2" type="ORF">E5333_07750</name>
</gene>
<accession>A0A4S2FWY0</accession>
<dbReference type="RefSeq" id="WP_123477520.1">
    <property type="nucleotide sequence ID" value="NZ_CALDAO010000038.1"/>
</dbReference>
<dbReference type="EMBL" id="SRYD01000027">
    <property type="protein sequence ID" value="TGY73945.1"/>
    <property type="molecule type" value="Genomic_DNA"/>
</dbReference>
<protein>
    <submittedName>
        <fullName evidence="2">Uncharacterized protein</fullName>
    </submittedName>
</protein>
<keyword evidence="1" id="KW-1133">Transmembrane helix</keyword>
<dbReference type="Proteomes" id="UP000306630">
    <property type="component" value="Unassembled WGS sequence"/>
</dbReference>
<reference evidence="2 3" key="1">
    <citation type="submission" date="2019-04" db="EMBL/GenBank/DDBJ databases">
        <title>Microbes associate with the intestines of laboratory mice.</title>
        <authorList>
            <person name="Navarre W."/>
            <person name="Wong E."/>
            <person name="Huang K."/>
            <person name="Tropini C."/>
            <person name="Ng K."/>
            <person name="Yu B."/>
        </authorList>
    </citation>
    <scope>NUCLEOTIDE SEQUENCE [LARGE SCALE GENOMIC DNA]</scope>
    <source>
        <strain evidence="2 3">NM06_A21</strain>
    </source>
</reference>